<evidence type="ECO:0000259" key="1">
    <source>
        <dbReference type="Pfam" id="PF13976"/>
    </source>
</evidence>
<dbReference type="PANTHER" id="PTHR37610">
    <property type="entry name" value="CCHC-TYPE DOMAIN-CONTAINING PROTEIN"/>
    <property type="match status" value="1"/>
</dbReference>
<dbReference type="PANTHER" id="PTHR37610:SF101">
    <property type="entry name" value="(RAPE) HYPOTHETICAL PROTEIN"/>
    <property type="match status" value="1"/>
</dbReference>
<dbReference type="Pfam" id="PF14244">
    <property type="entry name" value="Retrotran_gag_3"/>
    <property type="match status" value="1"/>
</dbReference>
<keyword evidence="5" id="KW-1185">Reference proteome</keyword>
<evidence type="ECO:0008006" key="6">
    <source>
        <dbReference type="Google" id="ProtNLM"/>
    </source>
</evidence>
<evidence type="ECO:0000259" key="2">
    <source>
        <dbReference type="Pfam" id="PF14244"/>
    </source>
</evidence>
<evidence type="ECO:0000313" key="4">
    <source>
        <dbReference type="EMBL" id="CAH9128925.1"/>
    </source>
</evidence>
<name>A0AAV0F0C8_9ASTE</name>
<reference evidence="4" key="1">
    <citation type="submission" date="2022-07" db="EMBL/GenBank/DDBJ databases">
        <authorList>
            <person name="Macas J."/>
            <person name="Novak P."/>
            <person name="Neumann P."/>
        </authorList>
    </citation>
    <scope>NUCLEOTIDE SEQUENCE</scope>
</reference>
<dbReference type="InterPro" id="IPR025724">
    <property type="entry name" value="GAG-pre-integrase_dom"/>
</dbReference>
<organism evidence="4 5">
    <name type="scientific">Cuscuta epithymum</name>
    <dbReference type="NCBI Taxonomy" id="186058"/>
    <lineage>
        <taxon>Eukaryota</taxon>
        <taxon>Viridiplantae</taxon>
        <taxon>Streptophyta</taxon>
        <taxon>Embryophyta</taxon>
        <taxon>Tracheophyta</taxon>
        <taxon>Spermatophyta</taxon>
        <taxon>Magnoliopsida</taxon>
        <taxon>eudicotyledons</taxon>
        <taxon>Gunneridae</taxon>
        <taxon>Pentapetalae</taxon>
        <taxon>asterids</taxon>
        <taxon>lamiids</taxon>
        <taxon>Solanales</taxon>
        <taxon>Convolvulaceae</taxon>
        <taxon>Cuscuteae</taxon>
        <taxon>Cuscuta</taxon>
        <taxon>Cuscuta subgen. Cuscuta</taxon>
    </lineage>
</organism>
<comment type="caution">
    <text evidence="4">The sequence shown here is derived from an EMBL/GenBank/DDBJ whole genome shotgun (WGS) entry which is preliminary data.</text>
</comment>
<feature type="domain" description="Retrovirus-related Pol polyprotein from transposon TNT 1-94-like beta-barrel" evidence="3">
    <location>
        <begin position="358"/>
        <end position="431"/>
    </location>
</feature>
<dbReference type="InterPro" id="IPR029472">
    <property type="entry name" value="Copia-like_N"/>
</dbReference>
<dbReference type="Gene3D" id="3.30.420.10">
    <property type="entry name" value="Ribonuclease H-like superfamily/Ribonuclease H"/>
    <property type="match status" value="1"/>
</dbReference>
<dbReference type="GO" id="GO:0003676">
    <property type="term" value="F:nucleic acid binding"/>
    <property type="evidence" value="ECO:0007669"/>
    <property type="project" value="InterPro"/>
</dbReference>
<sequence length="599" mass="67262">MTDPTSTYYLGSGDQPGNLITHVIFKGDNYLAWSRAIALSLKARRKYGFVDGTIKKPTEAAQLNNWETVNSMIISWMLRSMELSVAGSIPFHDEARSLWVYMENRFSVANGPRLQQLRASITDCRQSKTMTVDAYYTTLMGFYDELNRLKPLHACTCGQCTCGVAAKFAADREEEQLHQFLIGIDDEVYGTVRSNLLSHTPLPDLNRAYQAFLQEENSRAIARGKSVAVDTHAFALQVDRQNKGRLDRNEREKITCAHCKKKGHDIGSCFKLHGYPEWWKERNRANGANGVTASRGGGVKTHAVASSLVTPGSGAPSQAEANGLNELSKEQVQALLNLINAETRSCDRMSGEYNSFDWIIDTGASHLVTGNITYLTDRTHIRARQVGLPDERIVAAILEGRVPLSKNFILDHVLYVPGLNCHLISVSQLIDESDCLITFTDSFCAIQDRHSRNLIGAGERRDGIYYFRRVPTLHVVHTSALTEFELWHRRLGHPSDRVVKLLPAVSGSSSKNRLNKTCEVCPQAKQACDSFPISSNKASRILELIHCDLWGPYKTPSTCDAIYFMTLVDDYSRAVWIYLLRDKKEVHRFFLSFIAMVEK</sequence>
<dbReference type="EMBL" id="CAMAPF010000954">
    <property type="protein sequence ID" value="CAH9128925.1"/>
    <property type="molecule type" value="Genomic_DNA"/>
</dbReference>
<dbReference type="SUPFAM" id="SSF53098">
    <property type="entry name" value="Ribonuclease H-like"/>
    <property type="match status" value="1"/>
</dbReference>
<feature type="domain" description="GAG-pre-integrase" evidence="1">
    <location>
        <begin position="465"/>
        <end position="526"/>
    </location>
</feature>
<dbReference type="InterPro" id="IPR054722">
    <property type="entry name" value="PolX-like_BBD"/>
</dbReference>
<accession>A0AAV0F0C8</accession>
<gene>
    <name evidence="4" type="ORF">CEPIT_LOCUS29450</name>
</gene>
<dbReference type="InterPro" id="IPR036397">
    <property type="entry name" value="RNaseH_sf"/>
</dbReference>
<protein>
    <recommendedName>
        <fullName evidence="6">GAG-pre-integrase domain-containing protein</fullName>
    </recommendedName>
</protein>
<dbReference type="Pfam" id="PF13976">
    <property type="entry name" value="gag_pre-integrs"/>
    <property type="match status" value="1"/>
</dbReference>
<proteinExistence type="predicted"/>
<dbReference type="Pfam" id="PF22936">
    <property type="entry name" value="Pol_BBD"/>
    <property type="match status" value="1"/>
</dbReference>
<feature type="domain" description="Retrotransposon Copia-like N-terminal" evidence="2">
    <location>
        <begin position="14"/>
        <end position="58"/>
    </location>
</feature>
<evidence type="ECO:0000259" key="3">
    <source>
        <dbReference type="Pfam" id="PF22936"/>
    </source>
</evidence>
<dbReference type="Proteomes" id="UP001152523">
    <property type="component" value="Unassembled WGS sequence"/>
</dbReference>
<evidence type="ECO:0000313" key="5">
    <source>
        <dbReference type="Proteomes" id="UP001152523"/>
    </source>
</evidence>
<dbReference type="InterPro" id="IPR012337">
    <property type="entry name" value="RNaseH-like_sf"/>
</dbReference>
<dbReference type="AlphaFoldDB" id="A0AAV0F0C8"/>